<dbReference type="GO" id="GO:0022857">
    <property type="term" value="F:transmembrane transporter activity"/>
    <property type="evidence" value="ECO:0007669"/>
    <property type="project" value="InterPro"/>
</dbReference>
<dbReference type="Gene3D" id="1.20.1740.10">
    <property type="entry name" value="Amino acid/polyamine transporter I"/>
    <property type="match status" value="1"/>
</dbReference>
<dbReference type="PANTHER" id="PTHR47704">
    <property type="entry name" value="POTASSIUM TRANSPORTER KIMA"/>
    <property type="match status" value="1"/>
</dbReference>
<keyword evidence="2 5" id="KW-0812">Transmembrane</keyword>
<dbReference type="Proteomes" id="UP000184241">
    <property type="component" value="Unassembled WGS sequence"/>
</dbReference>
<gene>
    <name evidence="6" type="ORF">SAMN02745941_02637</name>
</gene>
<evidence type="ECO:0000313" key="6">
    <source>
        <dbReference type="EMBL" id="SHI20597.1"/>
    </source>
</evidence>
<keyword evidence="4 5" id="KW-0472">Membrane</keyword>
<protein>
    <submittedName>
        <fullName evidence="6">Amino acid/polyamine/organocation transporter, APC superfamily</fullName>
    </submittedName>
</protein>
<dbReference type="GO" id="GO:0016020">
    <property type="term" value="C:membrane"/>
    <property type="evidence" value="ECO:0007669"/>
    <property type="project" value="UniProtKB-SubCell"/>
</dbReference>
<evidence type="ECO:0000256" key="5">
    <source>
        <dbReference type="SAM" id="Phobius"/>
    </source>
</evidence>
<reference evidence="6 7" key="1">
    <citation type="submission" date="2016-11" db="EMBL/GenBank/DDBJ databases">
        <authorList>
            <person name="Jaros S."/>
            <person name="Januszkiewicz K."/>
            <person name="Wedrychowicz H."/>
        </authorList>
    </citation>
    <scope>NUCLEOTIDE SEQUENCE [LARGE SCALE GENOMIC DNA]</scope>
    <source>
        <strain evidence="6 7">DSM 6191</strain>
    </source>
</reference>
<feature type="transmembrane region" description="Helical" evidence="5">
    <location>
        <begin position="62"/>
        <end position="81"/>
    </location>
</feature>
<keyword evidence="3 5" id="KW-1133">Transmembrane helix</keyword>
<organism evidence="6 7">
    <name type="scientific">Clostridium intestinale DSM 6191</name>
    <dbReference type="NCBI Taxonomy" id="1121320"/>
    <lineage>
        <taxon>Bacteria</taxon>
        <taxon>Bacillati</taxon>
        <taxon>Bacillota</taxon>
        <taxon>Clostridia</taxon>
        <taxon>Eubacteriales</taxon>
        <taxon>Clostridiaceae</taxon>
        <taxon>Clostridium</taxon>
    </lineage>
</organism>
<name>A0A1M5Z8N8_9CLOT</name>
<dbReference type="AlphaFoldDB" id="A0A1M5Z8N8"/>
<feature type="transmembrane region" description="Helical" evidence="5">
    <location>
        <begin position="143"/>
        <end position="160"/>
    </location>
</feature>
<evidence type="ECO:0000256" key="4">
    <source>
        <dbReference type="ARBA" id="ARBA00023136"/>
    </source>
</evidence>
<dbReference type="InterPro" id="IPR053153">
    <property type="entry name" value="APC_K+_Transporter"/>
</dbReference>
<dbReference type="EMBL" id="FQXU01000008">
    <property type="protein sequence ID" value="SHI20597.1"/>
    <property type="molecule type" value="Genomic_DNA"/>
</dbReference>
<proteinExistence type="predicted"/>
<evidence type="ECO:0000256" key="3">
    <source>
        <dbReference type="ARBA" id="ARBA00022989"/>
    </source>
</evidence>
<feature type="transmembrane region" description="Helical" evidence="5">
    <location>
        <begin position="347"/>
        <end position="366"/>
    </location>
</feature>
<feature type="transmembrane region" description="Helical" evidence="5">
    <location>
        <begin position="433"/>
        <end position="451"/>
    </location>
</feature>
<dbReference type="RefSeq" id="WP_073020090.1">
    <property type="nucleotide sequence ID" value="NZ_FQXU01000008.1"/>
</dbReference>
<dbReference type="InterPro" id="IPR002293">
    <property type="entry name" value="AA/rel_permease1"/>
</dbReference>
<sequence>MFKLKRYLIGEPLKSSQLHHEKFTVFKGLPILSSDAISSVSYACEEILWVMVPILGLASFQYLTYVAFAIIALLSILVFSYRQTIDSYPKGGGSYIVSKENLGEIPSLIAGASLTIDYILTVAVSATAGVAAITSAIPSLLPIKIELTIIIIILMTVGNLRGIRESAKIFSLPAYLFIGMTFLMIAVGLFKYFILHIEPKNVDVVASQMGDLTLILFLKAFSAGCTALTGIEAVSDGVPNFKEPATKNAKKVLYLLFIIVVLIFGGMSYLSSIYHAVPNFDRTVISQIAAQVFGQNTFLFFVMQFATTLILIMAANTAFSDFPLLLSFIAKDGYAPRQFAKRGDRLSYSNGIILLAVSAAILVIIFKGENHLLLPLYAVGVFVSFTLSQSGMVMRWFRTKSNGWRHKAFINGFGAAITFITAVVISVNKFVHGAWLIFILVPTFILLMKRIKRHYRKVAKQLSLDNNYFPEFNEKVAKRFIVPVGALNESVVKTVNFAKCLSSDITGFHISVDDLETEKLKTKWEKYYKDIPLVIKKHEYREVVEPLVGFIESDEFCTTDKDIVTVVIPQFTSQNWWGEILHNQTAVFLKQTLLKRPNIAVITVPFIIKAEKK</sequence>
<feature type="transmembrane region" description="Helical" evidence="5">
    <location>
        <begin position="409"/>
        <end position="427"/>
    </location>
</feature>
<evidence type="ECO:0000313" key="7">
    <source>
        <dbReference type="Proteomes" id="UP000184241"/>
    </source>
</evidence>
<feature type="transmembrane region" description="Helical" evidence="5">
    <location>
        <begin position="372"/>
        <end position="397"/>
    </location>
</feature>
<feature type="transmembrane region" description="Helical" evidence="5">
    <location>
        <begin position="252"/>
        <end position="277"/>
    </location>
</feature>
<accession>A0A1M5Z8N8</accession>
<feature type="transmembrane region" description="Helical" evidence="5">
    <location>
        <begin position="297"/>
        <end position="326"/>
    </location>
</feature>
<evidence type="ECO:0000256" key="2">
    <source>
        <dbReference type="ARBA" id="ARBA00022692"/>
    </source>
</evidence>
<feature type="transmembrane region" description="Helical" evidence="5">
    <location>
        <begin position="118"/>
        <end position="137"/>
    </location>
</feature>
<comment type="subcellular location">
    <subcellularLocation>
        <location evidence="1">Membrane</location>
        <topology evidence="1">Multi-pass membrane protein</topology>
    </subcellularLocation>
</comment>
<evidence type="ECO:0000256" key="1">
    <source>
        <dbReference type="ARBA" id="ARBA00004141"/>
    </source>
</evidence>
<feature type="transmembrane region" description="Helical" evidence="5">
    <location>
        <begin position="214"/>
        <end position="231"/>
    </location>
</feature>
<dbReference type="Pfam" id="PF13520">
    <property type="entry name" value="AA_permease_2"/>
    <property type="match status" value="1"/>
</dbReference>
<dbReference type="PANTHER" id="PTHR47704:SF1">
    <property type="entry name" value="POTASSIUM TRANSPORTER KIMA"/>
    <property type="match status" value="1"/>
</dbReference>
<feature type="transmembrane region" description="Helical" evidence="5">
    <location>
        <begin position="172"/>
        <end position="194"/>
    </location>
</feature>